<organism evidence="2 3">
    <name type="scientific">Sedimenticola thiotaurini</name>
    <dbReference type="NCBI Taxonomy" id="1543721"/>
    <lineage>
        <taxon>Bacteria</taxon>
        <taxon>Pseudomonadati</taxon>
        <taxon>Pseudomonadota</taxon>
        <taxon>Gammaproteobacteria</taxon>
        <taxon>Chromatiales</taxon>
        <taxon>Sedimenticolaceae</taxon>
        <taxon>Sedimenticola</taxon>
    </lineage>
</organism>
<dbReference type="Proteomes" id="UP000886251">
    <property type="component" value="Unassembled WGS sequence"/>
</dbReference>
<keyword evidence="1" id="KW-1133">Transmembrane helix</keyword>
<keyword evidence="1" id="KW-0812">Transmembrane</keyword>
<reference evidence="2" key="1">
    <citation type="journal article" date="2020" name="mSystems">
        <title>Genome- and Community-Level Interaction Insights into Carbon Utilization and Element Cycling Functions of Hydrothermarchaeota in Hydrothermal Sediment.</title>
        <authorList>
            <person name="Zhou Z."/>
            <person name="Liu Y."/>
            <person name="Xu W."/>
            <person name="Pan J."/>
            <person name="Luo Z.H."/>
            <person name="Li M."/>
        </authorList>
    </citation>
    <scope>NUCLEOTIDE SEQUENCE [LARGE SCALE GENOMIC DNA]</scope>
    <source>
        <strain evidence="2">HyVt-443</strain>
    </source>
</reference>
<evidence type="ECO:0000313" key="3">
    <source>
        <dbReference type="Proteomes" id="UP000886251"/>
    </source>
</evidence>
<dbReference type="InterPro" id="IPR022584">
    <property type="entry name" value="DUF2937"/>
</dbReference>
<dbReference type="EMBL" id="DRKP01000187">
    <property type="protein sequence ID" value="HEB97686.1"/>
    <property type="molecule type" value="Genomic_DNA"/>
</dbReference>
<evidence type="ECO:0000256" key="1">
    <source>
        <dbReference type="SAM" id="Phobius"/>
    </source>
</evidence>
<keyword evidence="1" id="KW-0472">Membrane</keyword>
<proteinExistence type="predicted"/>
<dbReference type="Pfam" id="PF11157">
    <property type="entry name" value="DUF2937"/>
    <property type="match status" value="1"/>
</dbReference>
<gene>
    <name evidence="2" type="ORF">ENI96_14785</name>
</gene>
<sequence length="166" mass="18050">MIRNLPARLLFAAGFLGGSQLPKYLDGYRQYLAGRLQQARADLGLFQAIADRFHGGDLEALIRRHLESSDPAFRAEGEAIRTLADQVARLTEAMNGLQGNLPDQIVTLLRNGEPDAMAASWTLFQPGLVFTPEALLCAVVAGVVLALPALGLGRLFRRRSRRAAPT</sequence>
<evidence type="ECO:0000313" key="2">
    <source>
        <dbReference type="EMBL" id="HEB97686.1"/>
    </source>
</evidence>
<dbReference type="AlphaFoldDB" id="A0A831W8M4"/>
<protein>
    <submittedName>
        <fullName evidence="2">DUF2937 family protein</fullName>
    </submittedName>
</protein>
<comment type="caution">
    <text evidence="2">The sequence shown here is derived from an EMBL/GenBank/DDBJ whole genome shotgun (WGS) entry which is preliminary data.</text>
</comment>
<name>A0A831W8M4_9GAMM</name>
<accession>A0A831W8M4</accession>
<feature type="transmembrane region" description="Helical" evidence="1">
    <location>
        <begin position="130"/>
        <end position="152"/>
    </location>
</feature>